<evidence type="ECO:0000256" key="3">
    <source>
        <dbReference type="ARBA" id="ARBA00022692"/>
    </source>
</evidence>
<comment type="subcellular location">
    <subcellularLocation>
        <location evidence="1">Cell membrane</location>
        <topology evidence="1">Multi-pass membrane protein</topology>
    </subcellularLocation>
</comment>
<feature type="chain" id="PRO_5036688225" description="Single Cache domain-containing protein" evidence="6">
    <location>
        <begin position="41"/>
        <end position="173"/>
    </location>
</feature>
<keyword evidence="2" id="KW-1003">Cell membrane</keyword>
<sequence length="173" mass="19050">MSLQNNDLSRETEMTAIFRSAAAALLAFVSITITTSSALAATEHGTEQEAIALVKQAVAYYKANGKENTFAEINKPDGQFINKDLYLFVGSTQEGGVTLAHGANAKLLGKNLSEMKDVDGNKFVKRMAEVANSKSGKGWVDYRWPNPTTKELEQKSTYVERVDDIWFACGIYR</sequence>
<dbReference type="InterPro" id="IPR033480">
    <property type="entry name" value="sCache_2"/>
</dbReference>
<proteinExistence type="predicted"/>
<dbReference type="SMART" id="SM01049">
    <property type="entry name" value="Cache_2"/>
    <property type="match status" value="1"/>
</dbReference>
<dbReference type="Gene3D" id="3.30.450.20">
    <property type="entry name" value="PAS domain"/>
    <property type="match status" value="1"/>
</dbReference>
<feature type="domain" description="Single Cache" evidence="7">
    <location>
        <begin position="14"/>
        <end position="125"/>
    </location>
</feature>
<evidence type="ECO:0000313" key="9">
    <source>
        <dbReference type="Proteomes" id="UP000637423"/>
    </source>
</evidence>
<dbReference type="EMBL" id="BMED01000010">
    <property type="protein sequence ID" value="GGD01319.1"/>
    <property type="molecule type" value="Genomic_DNA"/>
</dbReference>
<gene>
    <name evidence="8" type="ORF">GCM10011396_56090</name>
</gene>
<keyword evidence="9" id="KW-1185">Reference proteome</keyword>
<evidence type="ECO:0000259" key="7">
    <source>
        <dbReference type="SMART" id="SM01049"/>
    </source>
</evidence>
<protein>
    <recommendedName>
        <fullName evidence="7">Single Cache domain-containing protein</fullName>
    </recommendedName>
</protein>
<evidence type="ECO:0000256" key="2">
    <source>
        <dbReference type="ARBA" id="ARBA00022475"/>
    </source>
</evidence>
<organism evidence="8 9">
    <name type="scientific">Undibacterium terreum</name>
    <dbReference type="NCBI Taxonomy" id="1224302"/>
    <lineage>
        <taxon>Bacteria</taxon>
        <taxon>Pseudomonadati</taxon>
        <taxon>Pseudomonadota</taxon>
        <taxon>Betaproteobacteria</taxon>
        <taxon>Burkholderiales</taxon>
        <taxon>Oxalobacteraceae</taxon>
        <taxon>Undibacterium</taxon>
    </lineage>
</organism>
<keyword evidence="6" id="KW-0732">Signal</keyword>
<accession>A0A916V2D0</accession>
<evidence type="ECO:0000256" key="4">
    <source>
        <dbReference type="ARBA" id="ARBA00022989"/>
    </source>
</evidence>
<feature type="signal peptide" evidence="6">
    <location>
        <begin position="1"/>
        <end position="40"/>
    </location>
</feature>
<keyword evidence="5" id="KW-0472">Membrane</keyword>
<dbReference type="AlphaFoldDB" id="A0A916V2D0"/>
<dbReference type="Proteomes" id="UP000637423">
    <property type="component" value="Unassembled WGS sequence"/>
</dbReference>
<evidence type="ECO:0000313" key="8">
    <source>
        <dbReference type="EMBL" id="GGD01319.1"/>
    </source>
</evidence>
<evidence type="ECO:0000256" key="5">
    <source>
        <dbReference type="ARBA" id="ARBA00023136"/>
    </source>
</evidence>
<name>A0A916V2D0_9BURK</name>
<evidence type="ECO:0000256" key="6">
    <source>
        <dbReference type="SAM" id="SignalP"/>
    </source>
</evidence>
<reference evidence="8" key="2">
    <citation type="submission" date="2020-09" db="EMBL/GenBank/DDBJ databases">
        <authorList>
            <person name="Sun Q."/>
            <person name="Zhou Y."/>
        </authorList>
    </citation>
    <scope>NUCLEOTIDE SEQUENCE</scope>
    <source>
        <strain evidence="8">CGMCC 1.10998</strain>
    </source>
</reference>
<keyword evidence="3" id="KW-0812">Transmembrane</keyword>
<dbReference type="Pfam" id="PF17200">
    <property type="entry name" value="sCache_2"/>
    <property type="match status" value="1"/>
</dbReference>
<evidence type="ECO:0000256" key="1">
    <source>
        <dbReference type="ARBA" id="ARBA00004651"/>
    </source>
</evidence>
<comment type="caution">
    <text evidence="8">The sequence shown here is derived from an EMBL/GenBank/DDBJ whole genome shotgun (WGS) entry which is preliminary data.</text>
</comment>
<dbReference type="GO" id="GO:0005886">
    <property type="term" value="C:plasma membrane"/>
    <property type="evidence" value="ECO:0007669"/>
    <property type="project" value="UniProtKB-SubCell"/>
</dbReference>
<reference evidence="8" key="1">
    <citation type="journal article" date="2014" name="Int. J. Syst. Evol. Microbiol.">
        <title>Complete genome sequence of Corynebacterium casei LMG S-19264T (=DSM 44701T), isolated from a smear-ripened cheese.</title>
        <authorList>
            <consortium name="US DOE Joint Genome Institute (JGI-PGF)"/>
            <person name="Walter F."/>
            <person name="Albersmeier A."/>
            <person name="Kalinowski J."/>
            <person name="Ruckert C."/>
        </authorList>
    </citation>
    <scope>NUCLEOTIDE SEQUENCE</scope>
    <source>
        <strain evidence="8">CGMCC 1.10998</strain>
    </source>
</reference>
<keyword evidence="4" id="KW-1133">Transmembrane helix</keyword>